<name>A0A841GZ89_9BACT</name>
<feature type="compositionally biased region" description="Basic residues" evidence="1">
    <location>
        <begin position="256"/>
        <end position="271"/>
    </location>
</feature>
<evidence type="ECO:0000313" key="3">
    <source>
        <dbReference type="Proteomes" id="UP000582837"/>
    </source>
</evidence>
<sequence>MDRHSGGEPACGRRRWLGGWQILRRRQSPVRPMLRPAPPQDDMVGREGGVPALISQCQRSTSPSPPTTHPRTRGLQHPPRNARIPTSTAQRADCNIHRATRGPQHPPRNARTSTSTAQRADPNIHRATRGLQHPPRNARTPASNAQCADSSIHRATRGLQHPPHHPTPCHPEGACAALSITPNPCATEGSTFRRANSALLTDVRPRIADPSLAPECVRRMLPPAPPQDDATGAEKSAGRSTRSTSARAAGAPVTRRSGRRQRGRRVRPRPR</sequence>
<proteinExistence type="predicted"/>
<protein>
    <submittedName>
        <fullName evidence="2">Uncharacterized protein</fullName>
    </submittedName>
</protein>
<feature type="compositionally biased region" description="Low complexity" evidence="1">
    <location>
        <begin position="238"/>
        <end position="251"/>
    </location>
</feature>
<evidence type="ECO:0000256" key="1">
    <source>
        <dbReference type="SAM" id="MobiDB-lite"/>
    </source>
</evidence>
<feature type="region of interest" description="Disordered" evidence="1">
    <location>
        <begin position="24"/>
        <end position="146"/>
    </location>
</feature>
<accession>A0A841GZ89</accession>
<evidence type="ECO:0000313" key="2">
    <source>
        <dbReference type="EMBL" id="MBB6071018.1"/>
    </source>
</evidence>
<keyword evidence="3" id="KW-1185">Reference proteome</keyword>
<dbReference type="EMBL" id="JACHIA010000006">
    <property type="protein sequence ID" value="MBB6071018.1"/>
    <property type="molecule type" value="Genomic_DNA"/>
</dbReference>
<comment type="caution">
    <text evidence="2">The sequence shown here is derived from an EMBL/GenBank/DDBJ whole genome shotgun (WGS) entry which is preliminary data.</text>
</comment>
<dbReference type="AlphaFoldDB" id="A0A841GZ89"/>
<feature type="region of interest" description="Disordered" evidence="1">
    <location>
        <begin position="214"/>
        <end position="271"/>
    </location>
</feature>
<organism evidence="2 3">
    <name type="scientific">Longimicrobium terrae</name>
    <dbReference type="NCBI Taxonomy" id="1639882"/>
    <lineage>
        <taxon>Bacteria</taxon>
        <taxon>Pseudomonadati</taxon>
        <taxon>Gemmatimonadota</taxon>
        <taxon>Longimicrobiia</taxon>
        <taxon>Longimicrobiales</taxon>
        <taxon>Longimicrobiaceae</taxon>
        <taxon>Longimicrobium</taxon>
    </lineage>
</organism>
<gene>
    <name evidence="2" type="ORF">HNQ61_002640</name>
</gene>
<dbReference type="Proteomes" id="UP000582837">
    <property type="component" value="Unassembled WGS sequence"/>
</dbReference>
<reference evidence="2 3" key="1">
    <citation type="submission" date="2020-08" db="EMBL/GenBank/DDBJ databases">
        <title>Genomic Encyclopedia of Type Strains, Phase IV (KMG-IV): sequencing the most valuable type-strain genomes for metagenomic binning, comparative biology and taxonomic classification.</title>
        <authorList>
            <person name="Goeker M."/>
        </authorList>
    </citation>
    <scope>NUCLEOTIDE SEQUENCE [LARGE SCALE GENOMIC DNA]</scope>
    <source>
        <strain evidence="2 3">DSM 29007</strain>
    </source>
</reference>